<evidence type="ECO:0000256" key="7">
    <source>
        <dbReference type="ARBA" id="ARBA00044064"/>
    </source>
</evidence>
<evidence type="ECO:0000256" key="6">
    <source>
        <dbReference type="ARBA" id="ARBA00043742"/>
    </source>
</evidence>
<dbReference type="RefSeq" id="XP_017782024.1">
    <property type="nucleotide sequence ID" value="XM_017926535.1"/>
</dbReference>
<gene>
    <name evidence="14" type="primary">LOC108566571</name>
</gene>
<evidence type="ECO:0000256" key="3">
    <source>
        <dbReference type="ARBA" id="ARBA00026104"/>
    </source>
</evidence>
<keyword evidence="2" id="KW-0378">Hydrolase</keyword>
<feature type="domain" description="AB hydrolase-1" evidence="12">
    <location>
        <begin position="49"/>
        <end position="291"/>
    </location>
</feature>
<comment type="catalytic activity">
    <reaction evidence="9">
        <text>1,2-didecanoylglycerol + H2O = decanoylglycerol + decanoate + H(+)</text>
        <dbReference type="Rhea" id="RHEA:48596"/>
        <dbReference type="ChEBI" id="CHEBI:11152"/>
        <dbReference type="ChEBI" id="CHEBI:15377"/>
        <dbReference type="ChEBI" id="CHEBI:15378"/>
        <dbReference type="ChEBI" id="CHEBI:27689"/>
        <dbReference type="ChEBI" id="CHEBI:90605"/>
    </reaction>
</comment>
<dbReference type="Gene3D" id="3.40.50.1820">
    <property type="entry name" value="alpha/beta hydrolase"/>
    <property type="match status" value="1"/>
</dbReference>
<organism evidence="13 14">
    <name type="scientific">Nicrophorus vespilloides</name>
    <name type="common">Boreal carrion beetle</name>
    <dbReference type="NCBI Taxonomy" id="110193"/>
    <lineage>
        <taxon>Eukaryota</taxon>
        <taxon>Metazoa</taxon>
        <taxon>Ecdysozoa</taxon>
        <taxon>Arthropoda</taxon>
        <taxon>Hexapoda</taxon>
        <taxon>Insecta</taxon>
        <taxon>Pterygota</taxon>
        <taxon>Neoptera</taxon>
        <taxon>Endopterygota</taxon>
        <taxon>Coleoptera</taxon>
        <taxon>Polyphaga</taxon>
        <taxon>Staphyliniformia</taxon>
        <taxon>Silphidae</taxon>
        <taxon>Nicrophorinae</taxon>
        <taxon>Nicrophorus</taxon>
    </lineage>
</organism>
<dbReference type="EC" id="3.1.1.116" evidence="3"/>
<protein>
    <recommendedName>
        <fullName evidence="7">sn-1-specific diacylglycerol lipase ABHD11</fullName>
        <ecNumber evidence="3">3.1.1.116</ecNumber>
    </recommendedName>
    <alternativeName>
        <fullName evidence="4">Alpha/beta hydrolase domain-containing protein 11</fullName>
    </alternativeName>
</protein>
<dbReference type="PRINTS" id="PR00111">
    <property type="entry name" value="ABHYDROLASE"/>
</dbReference>
<dbReference type="SUPFAM" id="SSF53474">
    <property type="entry name" value="alpha/beta-Hydrolases"/>
    <property type="match status" value="1"/>
</dbReference>
<keyword evidence="13" id="KW-1185">Reference proteome</keyword>
<evidence type="ECO:0000256" key="11">
    <source>
        <dbReference type="ARBA" id="ARBA00048919"/>
    </source>
</evidence>
<dbReference type="PANTHER" id="PTHR46118">
    <property type="entry name" value="PROTEIN ABHD11"/>
    <property type="match status" value="1"/>
</dbReference>
<name>A0ABM1N5C4_NICVS</name>
<evidence type="ECO:0000256" key="8">
    <source>
        <dbReference type="ARBA" id="ARBA00048283"/>
    </source>
</evidence>
<evidence type="ECO:0000256" key="5">
    <source>
        <dbReference type="ARBA" id="ARBA00043667"/>
    </source>
</evidence>
<comment type="catalytic activity">
    <reaction evidence="5">
        <text>a 1,2-diacyl-sn-glycerol + H2O = a 2-acylglycerol + a fatty acid + H(+)</text>
        <dbReference type="Rhea" id="RHEA:33275"/>
        <dbReference type="ChEBI" id="CHEBI:15377"/>
        <dbReference type="ChEBI" id="CHEBI:15378"/>
        <dbReference type="ChEBI" id="CHEBI:17389"/>
        <dbReference type="ChEBI" id="CHEBI:17815"/>
        <dbReference type="ChEBI" id="CHEBI:28868"/>
        <dbReference type="EC" id="3.1.1.116"/>
    </reaction>
</comment>
<sequence length="305" mass="33702">MLFTTVRSSLKSIYHKAAFSTKANPKSNVEPVKLAFASYEATSGVEGPPPLVIMHGLFGSKGNWNSLCKVYHQKTLPPRKIFAVDARNHGDSPHSSEHTYRHLAEDIKAFMDSFKIKKASLMGHSMGGRAMMLFSLHYPEMVDKLIVADISPVQTSPSLSSMPGLFDLMLTTNLPKSGAMSTARNKVEMQLATKISDKGLRQFLLTNLIQKSDGSFAWRINIQALVANFKNNIAAFPSTNDLTFGGPVLFVGGGASDYIQKNDHRQIKKIFPAAKFHYIDGAGHWLHSEKPAEFLKTTLDFLNSK</sequence>
<dbReference type="Proteomes" id="UP000695000">
    <property type="component" value="Unplaced"/>
</dbReference>
<dbReference type="Pfam" id="PF00561">
    <property type="entry name" value="Abhydrolase_1"/>
    <property type="match status" value="1"/>
</dbReference>
<dbReference type="PANTHER" id="PTHR46118:SF4">
    <property type="entry name" value="PROTEIN ABHD11"/>
    <property type="match status" value="1"/>
</dbReference>
<accession>A0ABM1N5C4</accession>
<comment type="similarity">
    <text evidence="1">Belongs to the AB hydrolase superfamily.</text>
</comment>
<dbReference type="InterPro" id="IPR000073">
    <property type="entry name" value="AB_hydrolase_1"/>
</dbReference>
<comment type="catalytic activity">
    <reaction evidence="8">
        <text>1-octadecanoyl-2-(4Z,7Z,10Z,13Z,16Z,19Z-docosahexaenoyl)-sn-glycerol + H2O = 2-(4Z,7Z,10Z,13Z,16Z,19Z-docosahexaenoyl)-glycerol + octadecanoate + H(+)</text>
        <dbReference type="Rhea" id="RHEA:77107"/>
        <dbReference type="ChEBI" id="CHEBI:15377"/>
        <dbReference type="ChEBI" id="CHEBI:15378"/>
        <dbReference type="ChEBI" id="CHEBI:25629"/>
        <dbReference type="ChEBI" id="CHEBI:77129"/>
        <dbReference type="ChEBI" id="CHEBI:186738"/>
    </reaction>
</comment>
<evidence type="ECO:0000256" key="10">
    <source>
        <dbReference type="ARBA" id="ARBA00048513"/>
    </source>
</evidence>
<dbReference type="InterPro" id="IPR029058">
    <property type="entry name" value="AB_hydrolase_fold"/>
</dbReference>
<evidence type="ECO:0000256" key="4">
    <source>
        <dbReference type="ARBA" id="ARBA00042703"/>
    </source>
</evidence>
<evidence type="ECO:0000256" key="9">
    <source>
        <dbReference type="ARBA" id="ARBA00048504"/>
    </source>
</evidence>
<proteinExistence type="inferred from homology"/>
<evidence type="ECO:0000256" key="2">
    <source>
        <dbReference type="ARBA" id="ARBA00022801"/>
    </source>
</evidence>
<evidence type="ECO:0000259" key="12">
    <source>
        <dbReference type="Pfam" id="PF00561"/>
    </source>
</evidence>
<reference evidence="14" key="1">
    <citation type="submission" date="2025-08" db="UniProtKB">
        <authorList>
            <consortium name="RefSeq"/>
        </authorList>
    </citation>
    <scope>IDENTIFICATION</scope>
    <source>
        <tissue evidence="14">Whole Larva</tissue>
    </source>
</reference>
<comment type="catalytic activity">
    <reaction evidence="10">
        <text>1-octadecanoyl-2-(9Z-octadecenoyl)-sn-glycerol + H2O = 2-(9Z-octadecenoyl)-glycerol + octadecanoate + H(+)</text>
        <dbReference type="Rhea" id="RHEA:77103"/>
        <dbReference type="ChEBI" id="CHEBI:15377"/>
        <dbReference type="ChEBI" id="CHEBI:15378"/>
        <dbReference type="ChEBI" id="CHEBI:25629"/>
        <dbReference type="ChEBI" id="CHEBI:73990"/>
        <dbReference type="ChEBI" id="CHEBI:75468"/>
    </reaction>
</comment>
<dbReference type="GeneID" id="108566571"/>
<evidence type="ECO:0000313" key="13">
    <source>
        <dbReference type="Proteomes" id="UP000695000"/>
    </source>
</evidence>
<comment type="catalytic activity">
    <reaction evidence="11">
        <text>1-octadecanoyl-2-(5Z,8Z,11Z,14Z-eicosatetraenoyl)-sn-glycerol + H2O = 2-(5Z,8Z,11Z,14Z-eicosatetraenoyl)-glycerol + octadecanoate + H(+)</text>
        <dbReference type="Rhea" id="RHEA:38507"/>
        <dbReference type="ChEBI" id="CHEBI:15377"/>
        <dbReference type="ChEBI" id="CHEBI:15378"/>
        <dbReference type="ChEBI" id="CHEBI:25629"/>
        <dbReference type="ChEBI" id="CHEBI:52392"/>
        <dbReference type="ChEBI" id="CHEBI:75728"/>
    </reaction>
</comment>
<evidence type="ECO:0000256" key="1">
    <source>
        <dbReference type="ARBA" id="ARBA00008645"/>
    </source>
</evidence>
<comment type="catalytic activity">
    <reaction evidence="6">
        <text>a 1,3-diacyl-sn-glycerol + H2O = a 1-acyl-sn-glycerol + a fatty acid + H(+)</text>
        <dbReference type="Rhea" id="RHEA:38503"/>
        <dbReference type="ChEBI" id="CHEBI:15377"/>
        <dbReference type="ChEBI" id="CHEBI:15378"/>
        <dbReference type="ChEBI" id="CHEBI:28868"/>
        <dbReference type="ChEBI" id="CHEBI:64683"/>
        <dbReference type="ChEBI" id="CHEBI:77272"/>
    </reaction>
</comment>
<evidence type="ECO:0000313" key="14">
    <source>
        <dbReference type="RefSeq" id="XP_017782024.1"/>
    </source>
</evidence>